<dbReference type="Proteomes" id="UP000186026">
    <property type="component" value="Unassembled WGS sequence"/>
</dbReference>
<name>A0A1N7LBX7_9BACT</name>
<dbReference type="OrthoDB" id="836511at2"/>
<organism evidence="1 2">
    <name type="scientific">Belliella pelovolcani</name>
    <dbReference type="NCBI Taxonomy" id="529505"/>
    <lineage>
        <taxon>Bacteria</taxon>
        <taxon>Pseudomonadati</taxon>
        <taxon>Bacteroidota</taxon>
        <taxon>Cytophagia</taxon>
        <taxon>Cytophagales</taxon>
        <taxon>Cyclobacteriaceae</taxon>
        <taxon>Belliella</taxon>
    </lineage>
</organism>
<accession>A0A1N7LBX7</accession>
<dbReference type="RefSeq" id="WP_076499155.1">
    <property type="nucleotide sequence ID" value="NZ_FTOP01000003.1"/>
</dbReference>
<protein>
    <submittedName>
        <fullName evidence="1">Uncharacterized protein</fullName>
    </submittedName>
</protein>
<dbReference type="STRING" id="529505.SAMN05421761_103212"/>
<keyword evidence="2" id="KW-1185">Reference proteome</keyword>
<gene>
    <name evidence="1" type="ORF">SAMN05421761_103212</name>
</gene>
<evidence type="ECO:0000313" key="2">
    <source>
        <dbReference type="Proteomes" id="UP000186026"/>
    </source>
</evidence>
<sequence length="242" mass="26920">MKKLKIISIGLFLALAITSFVIKYDALIKEAPRQELVLSIENESVALNLYRETFISGIKLKGYAFGPKLLQKSGSFDEVISVILNGKPVELNFEDKRGYKLDLKSTVPVDDIREDVAFEIVNGLGLTAKTIAKEKAVNYLTLENESLAQSGIEDLPVGAASYSDTSKRKRRYLGYSLDKLAESLNEDFEKWTFVAEANNEGYLAVEVSLNGSLETILNELKAQGIKSEERVIQQEVFVVSKN</sequence>
<dbReference type="EMBL" id="FTOP01000003">
    <property type="protein sequence ID" value="SIS71365.1"/>
    <property type="molecule type" value="Genomic_DNA"/>
</dbReference>
<reference evidence="2" key="1">
    <citation type="submission" date="2017-01" db="EMBL/GenBank/DDBJ databases">
        <authorList>
            <person name="Varghese N."/>
            <person name="Submissions S."/>
        </authorList>
    </citation>
    <scope>NUCLEOTIDE SEQUENCE [LARGE SCALE GENOMIC DNA]</scope>
    <source>
        <strain evidence="2">DSM 46698</strain>
    </source>
</reference>
<proteinExistence type="predicted"/>
<dbReference type="AlphaFoldDB" id="A0A1N7LBX7"/>
<evidence type="ECO:0000313" key="1">
    <source>
        <dbReference type="EMBL" id="SIS71365.1"/>
    </source>
</evidence>